<keyword evidence="1" id="KW-0472">Membrane</keyword>
<evidence type="ECO:0000313" key="3">
    <source>
        <dbReference type="WBParaSite" id="ALUE_0001120101-mRNA-1"/>
    </source>
</evidence>
<sequence>MPESGIICFVTAIDRFFSLFTPLRYMRLPNYYPFVLFFIAIVVVVPFYVVSFLQSYEMREVLEVSCFCFLWISTVG</sequence>
<accession>A0A0M3I3H9</accession>
<dbReference type="WBParaSite" id="ALUE_0001120101-mRNA-1">
    <property type="protein sequence ID" value="ALUE_0001120101-mRNA-1"/>
    <property type="gene ID" value="ALUE_0001120101"/>
</dbReference>
<proteinExistence type="predicted"/>
<dbReference type="AlphaFoldDB" id="A0A0M3I3H9"/>
<keyword evidence="1" id="KW-0812">Transmembrane</keyword>
<feature type="transmembrane region" description="Helical" evidence="1">
    <location>
        <begin position="31"/>
        <end position="50"/>
    </location>
</feature>
<evidence type="ECO:0000313" key="2">
    <source>
        <dbReference type="Proteomes" id="UP000036681"/>
    </source>
</evidence>
<organism evidence="2 3">
    <name type="scientific">Ascaris lumbricoides</name>
    <name type="common">Giant roundworm</name>
    <dbReference type="NCBI Taxonomy" id="6252"/>
    <lineage>
        <taxon>Eukaryota</taxon>
        <taxon>Metazoa</taxon>
        <taxon>Ecdysozoa</taxon>
        <taxon>Nematoda</taxon>
        <taxon>Chromadorea</taxon>
        <taxon>Rhabditida</taxon>
        <taxon>Spirurina</taxon>
        <taxon>Ascaridomorpha</taxon>
        <taxon>Ascaridoidea</taxon>
        <taxon>Ascarididae</taxon>
        <taxon>Ascaris</taxon>
    </lineage>
</organism>
<keyword evidence="1" id="KW-1133">Transmembrane helix</keyword>
<evidence type="ECO:0000256" key="1">
    <source>
        <dbReference type="SAM" id="Phobius"/>
    </source>
</evidence>
<reference evidence="3" key="1">
    <citation type="submission" date="2017-02" db="UniProtKB">
        <authorList>
            <consortium name="WormBaseParasite"/>
        </authorList>
    </citation>
    <scope>IDENTIFICATION</scope>
</reference>
<dbReference type="Proteomes" id="UP000036681">
    <property type="component" value="Unplaced"/>
</dbReference>
<name>A0A0M3I3H9_ASCLU</name>
<keyword evidence="2" id="KW-1185">Reference proteome</keyword>
<protein>
    <submittedName>
        <fullName evidence="3">Ovule protein</fullName>
    </submittedName>
</protein>